<dbReference type="AlphaFoldDB" id="A0A0D6L4Z9"/>
<feature type="non-terminal residue" evidence="1">
    <location>
        <position position="1"/>
    </location>
</feature>
<name>A0A0D6L4Z9_9BILA</name>
<dbReference type="Proteomes" id="UP000054495">
    <property type="component" value="Unassembled WGS sequence"/>
</dbReference>
<evidence type="ECO:0000313" key="1">
    <source>
        <dbReference type="EMBL" id="EPB65598.1"/>
    </source>
</evidence>
<gene>
    <name evidence="1" type="ORF">ANCCEY_15335</name>
</gene>
<proteinExistence type="predicted"/>
<keyword evidence="2" id="KW-1185">Reference proteome</keyword>
<evidence type="ECO:0000313" key="2">
    <source>
        <dbReference type="Proteomes" id="UP000054495"/>
    </source>
</evidence>
<reference evidence="1 2" key="1">
    <citation type="submission" date="2013-05" db="EMBL/GenBank/DDBJ databases">
        <title>Draft genome of the parasitic nematode Anyclostoma ceylanicum.</title>
        <authorList>
            <person name="Mitreva M."/>
        </authorList>
    </citation>
    <scope>NUCLEOTIDE SEQUENCE [LARGE SCALE GENOMIC DNA]</scope>
</reference>
<organism evidence="1 2">
    <name type="scientific">Ancylostoma ceylanicum</name>
    <dbReference type="NCBI Taxonomy" id="53326"/>
    <lineage>
        <taxon>Eukaryota</taxon>
        <taxon>Metazoa</taxon>
        <taxon>Ecdysozoa</taxon>
        <taxon>Nematoda</taxon>
        <taxon>Chromadorea</taxon>
        <taxon>Rhabditida</taxon>
        <taxon>Rhabditina</taxon>
        <taxon>Rhabditomorpha</taxon>
        <taxon>Strongyloidea</taxon>
        <taxon>Ancylostomatidae</taxon>
        <taxon>Ancylostomatinae</taxon>
        <taxon>Ancylostoma</taxon>
    </lineage>
</organism>
<accession>A0A0D6L4Z9</accession>
<sequence length="104" mass="11616">VAGMLVAPFLVSSLTLDSPDNGKTVLEIGLGGGSFDMNLHKWKPNNKRWKRTSLCFQVALLAETRIAMNVFNTSAEDGYQCMQMFYKIDYKGTTFTITVSIQRS</sequence>
<dbReference type="EMBL" id="KE127649">
    <property type="protein sequence ID" value="EPB65598.1"/>
    <property type="molecule type" value="Genomic_DNA"/>
</dbReference>
<protein>
    <submittedName>
        <fullName evidence="1">Uncharacterized protein</fullName>
    </submittedName>
</protein>